<proteinExistence type="predicted"/>
<sequence length="126" mass="14053">MKSSGIASSGMKCPNIQNMSHAVITWLTLFRLFGDVSGEYLRSRFFTDRKSFQKGGHVIIIGGGARHNVPELCVNSHSRPSTVIRGRRRDWGPCWALLFLSGPSRIYTRVSVSVLVLFQSPPTFGR</sequence>
<keyword evidence="2" id="KW-1185">Reference proteome</keyword>
<evidence type="ECO:0000313" key="2">
    <source>
        <dbReference type="Proteomes" id="UP001054837"/>
    </source>
</evidence>
<dbReference type="AlphaFoldDB" id="A0AAV4UTF2"/>
<gene>
    <name evidence="1" type="ORF">CDAR_311631</name>
</gene>
<reference evidence="1 2" key="1">
    <citation type="submission" date="2021-06" db="EMBL/GenBank/DDBJ databases">
        <title>Caerostris darwini draft genome.</title>
        <authorList>
            <person name="Kono N."/>
            <person name="Arakawa K."/>
        </authorList>
    </citation>
    <scope>NUCLEOTIDE SEQUENCE [LARGE SCALE GENOMIC DNA]</scope>
</reference>
<accession>A0AAV4UTF2</accession>
<evidence type="ECO:0000313" key="1">
    <source>
        <dbReference type="EMBL" id="GIY61077.1"/>
    </source>
</evidence>
<organism evidence="1 2">
    <name type="scientific">Caerostris darwini</name>
    <dbReference type="NCBI Taxonomy" id="1538125"/>
    <lineage>
        <taxon>Eukaryota</taxon>
        <taxon>Metazoa</taxon>
        <taxon>Ecdysozoa</taxon>
        <taxon>Arthropoda</taxon>
        <taxon>Chelicerata</taxon>
        <taxon>Arachnida</taxon>
        <taxon>Araneae</taxon>
        <taxon>Araneomorphae</taxon>
        <taxon>Entelegynae</taxon>
        <taxon>Araneoidea</taxon>
        <taxon>Araneidae</taxon>
        <taxon>Caerostris</taxon>
    </lineage>
</organism>
<name>A0AAV4UTF2_9ARAC</name>
<dbReference type="Proteomes" id="UP001054837">
    <property type="component" value="Unassembled WGS sequence"/>
</dbReference>
<comment type="caution">
    <text evidence="1">The sequence shown here is derived from an EMBL/GenBank/DDBJ whole genome shotgun (WGS) entry which is preliminary data.</text>
</comment>
<protein>
    <submittedName>
        <fullName evidence="1">Uncharacterized protein</fullName>
    </submittedName>
</protein>
<dbReference type="EMBL" id="BPLQ01011912">
    <property type="protein sequence ID" value="GIY61077.1"/>
    <property type="molecule type" value="Genomic_DNA"/>
</dbReference>